<organism evidence="2 3">
    <name type="scientific">Actinoplanes palleronii</name>
    <dbReference type="NCBI Taxonomy" id="113570"/>
    <lineage>
        <taxon>Bacteria</taxon>
        <taxon>Bacillati</taxon>
        <taxon>Actinomycetota</taxon>
        <taxon>Actinomycetes</taxon>
        <taxon>Micromonosporales</taxon>
        <taxon>Micromonosporaceae</taxon>
        <taxon>Actinoplanes</taxon>
    </lineage>
</organism>
<dbReference type="Proteomes" id="UP000624709">
    <property type="component" value="Unassembled WGS sequence"/>
</dbReference>
<keyword evidence="1" id="KW-0175">Coiled coil</keyword>
<dbReference type="EMBL" id="BOMS01000089">
    <property type="protein sequence ID" value="GIE69584.1"/>
    <property type="molecule type" value="Genomic_DNA"/>
</dbReference>
<evidence type="ECO:0000313" key="2">
    <source>
        <dbReference type="EMBL" id="GIE69584.1"/>
    </source>
</evidence>
<proteinExistence type="predicted"/>
<evidence type="ECO:0000313" key="3">
    <source>
        <dbReference type="Proteomes" id="UP000624709"/>
    </source>
</evidence>
<name>A0ABQ4BFZ9_9ACTN</name>
<dbReference type="RefSeq" id="WP_203827730.1">
    <property type="nucleotide sequence ID" value="NZ_BAAATY010000061.1"/>
</dbReference>
<accession>A0ABQ4BFZ9</accession>
<feature type="coiled-coil region" evidence="1">
    <location>
        <begin position="1"/>
        <end position="28"/>
    </location>
</feature>
<keyword evidence="3" id="KW-1185">Reference proteome</keyword>
<reference evidence="2 3" key="1">
    <citation type="submission" date="2021-01" db="EMBL/GenBank/DDBJ databases">
        <title>Whole genome shotgun sequence of Actinoplanes palleronii NBRC 14916.</title>
        <authorList>
            <person name="Komaki H."/>
            <person name="Tamura T."/>
        </authorList>
    </citation>
    <scope>NUCLEOTIDE SEQUENCE [LARGE SCALE GENOMIC DNA]</scope>
    <source>
        <strain evidence="2 3">NBRC 14916</strain>
    </source>
</reference>
<comment type="caution">
    <text evidence="2">The sequence shown here is derived from an EMBL/GenBank/DDBJ whole genome shotgun (WGS) entry which is preliminary data.</text>
</comment>
<gene>
    <name evidence="2" type="ORF">Apa02nite_056920</name>
</gene>
<protein>
    <submittedName>
        <fullName evidence="2">Uncharacterized protein</fullName>
    </submittedName>
</protein>
<evidence type="ECO:0000256" key="1">
    <source>
        <dbReference type="SAM" id="Coils"/>
    </source>
</evidence>
<sequence length="175" mass="18643">MDEGLAELAGLLRERDEIEQRIAGITRRSARQGDVGEFIAAAVFDIRLAATAIQAGHDGWFRSGPLKDRTVNIKAYGSAAAGIDISPHPCEYYLVLSGPAKPSGAVHHHRWWISAVYLFDAPALLAGFAARGVKVGVATSVRAADLTAAQLYPTPGPNALLPLTPEQRSMLALFA</sequence>